<dbReference type="Proteomes" id="UP000185860">
    <property type="component" value="Unassembled WGS sequence"/>
</dbReference>
<feature type="region of interest" description="Disordered" evidence="1">
    <location>
        <begin position="243"/>
        <end position="268"/>
    </location>
</feature>
<evidence type="ECO:0008006" key="5">
    <source>
        <dbReference type="Google" id="ProtNLM"/>
    </source>
</evidence>
<dbReference type="SUPFAM" id="SSF54523">
    <property type="entry name" value="Pili subunits"/>
    <property type="match status" value="1"/>
</dbReference>
<dbReference type="PROSITE" id="PS00409">
    <property type="entry name" value="PROKAR_NTER_METHYL"/>
    <property type="match status" value="1"/>
</dbReference>
<organism evidence="3 4">
    <name type="scientific">[Phormidium ambiguum] IAM M-71</name>
    <dbReference type="NCBI Taxonomy" id="454136"/>
    <lineage>
        <taxon>Bacteria</taxon>
        <taxon>Bacillati</taxon>
        <taxon>Cyanobacteriota</taxon>
        <taxon>Cyanophyceae</taxon>
        <taxon>Oscillatoriophycideae</taxon>
        <taxon>Aerosakkonematales</taxon>
        <taxon>Aerosakkonemataceae</taxon>
        <taxon>Floridanema</taxon>
    </lineage>
</organism>
<comment type="caution">
    <text evidence="3">The sequence shown here is derived from an EMBL/GenBank/DDBJ whole genome shotgun (WGS) entry which is preliminary data.</text>
</comment>
<dbReference type="EMBL" id="MRCE01000030">
    <property type="protein sequence ID" value="OKH33358.1"/>
    <property type="molecule type" value="Genomic_DNA"/>
</dbReference>
<evidence type="ECO:0000256" key="1">
    <source>
        <dbReference type="SAM" id="MobiDB-lite"/>
    </source>
</evidence>
<evidence type="ECO:0000256" key="2">
    <source>
        <dbReference type="SAM" id="Phobius"/>
    </source>
</evidence>
<proteinExistence type="predicted"/>
<dbReference type="OrthoDB" id="461075at2"/>
<dbReference type="NCBIfam" id="TIGR02532">
    <property type="entry name" value="IV_pilin_GFxxxE"/>
    <property type="match status" value="1"/>
</dbReference>
<keyword evidence="2" id="KW-0472">Membrane</keyword>
<evidence type="ECO:0000313" key="4">
    <source>
        <dbReference type="Proteomes" id="UP000185860"/>
    </source>
</evidence>
<evidence type="ECO:0000313" key="3">
    <source>
        <dbReference type="EMBL" id="OKH33358.1"/>
    </source>
</evidence>
<dbReference type="InterPro" id="IPR012902">
    <property type="entry name" value="N_methyl_site"/>
</dbReference>
<dbReference type="Pfam" id="PF07963">
    <property type="entry name" value="N_methyl"/>
    <property type="match status" value="1"/>
</dbReference>
<name>A0A1U7IA67_9CYAN</name>
<feature type="transmembrane region" description="Helical" evidence="2">
    <location>
        <begin position="37"/>
        <end position="59"/>
    </location>
</feature>
<keyword evidence="2" id="KW-0812">Transmembrane</keyword>
<protein>
    <recommendedName>
        <fullName evidence="5">Prepilin-type N-terminal cleavage/methylation domain-containing protein</fullName>
    </recommendedName>
</protein>
<dbReference type="STRING" id="454136.NIES2119_23450"/>
<sequence>MAIKVWQNLIKILPFSSKRHKKGGFTFKKGGFTLIELLVTILISGVIITALLSFVVDLLQTDRREYARSETQREMETALNFIVDDLREAVYIYERIEQTRPNAQPLKNFLPNIANATPVLAFWKAQRLNDNELPDPNSCGSNAECKQVVIRRRTYSLVAYYVAKNPPNDPKWRGKARVIRYVFNKYPSLPNLSKTSGYRDPAEESSFENWPYVNGSPAGAATTGNGSMQAVLVDFVDDPNSQGITSEQVETCQSTDPNSTFYSSDPSNPTYRRIPQQISESNSFYACVKTLGTVSGTNQQEKLNQDVIIFLRGNPIGRVNARDQQPLLTVRAGAIARGVIDKKP</sequence>
<accession>A0A1U7IA67</accession>
<reference evidence="3 4" key="1">
    <citation type="submission" date="2016-11" db="EMBL/GenBank/DDBJ databases">
        <title>Draft Genome Sequences of Nine Cyanobacterial Strains from Diverse Habitats.</title>
        <authorList>
            <person name="Zhu T."/>
            <person name="Hou S."/>
            <person name="Lu X."/>
            <person name="Hess W.R."/>
        </authorList>
    </citation>
    <scope>NUCLEOTIDE SEQUENCE [LARGE SCALE GENOMIC DNA]</scope>
    <source>
        <strain evidence="3 4">IAM M-71</strain>
    </source>
</reference>
<dbReference type="AlphaFoldDB" id="A0A1U7IA67"/>
<dbReference type="InterPro" id="IPR045584">
    <property type="entry name" value="Pilin-like"/>
</dbReference>
<dbReference type="RefSeq" id="WP_073595926.1">
    <property type="nucleotide sequence ID" value="NZ_MRCE01000030.1"/>
</dbReference>
<gene>
    <name evidence="3" type="ORF">NIES2119_23450</name>
</gene>
<keyword evidence="2" id="KW-1133">Transmembrane helix</keyword>